<reference evidence="4" key="1">
    <citation type="submission" date="2023-03" db="EMBL/GenBank/DDBJ databases">
        <authorList>
            <person name="Steffen K."/>
            <person name="Cardenas P."/>
        </authorList>
    </citation>
    <scope>NUCLEOTIDE SEQUENCE</scope>
</reference>
<dbReference type="GO" id="GO:0016787">
    <property type="term" value="F:hydrolase activity"/>
    <property type="evidence" value="ECO:0007669"/>
    <property type="project" value="InterPro"/>
</dbReference>
<dbReference type="PANTHER" id="PTHR43569:SF1">
    <property type="entry name" value="BLL3371 PROTEIN"/>
    <property type="match status" value="1"/>
</dbReference>
<dbReference type="EMBL" id="CASHTH010001242">
    <property type="protein sequence ID" value="CAI8013178.1"/>
    <property type="molecule type" value="Genomic_DNA"/>
</dbReference>
<dbReference type="PANTHER" id="PTHR43569">
    <property type="entry name" value="AMIDOHYDROLASE"/>
    <property type="match status" value="1"/>
</dbReference>
<evidence type="ECO:0000256" key="2">
    <source>
        <dbReference type="SAM" id="MobiDB-lite"/>
    </source>
</evidence>
<dbReference type="AlphaFoldDB" id="A0AA35W9K8"/>
<dbReference type="InterPro" id="IPR032466">
    <property type="entry name" value="Metal_Hydrolase"/>
</dbReference>
<proteinExistence type="inferred from homology"/>
<evidence type="ECO:0000313" key="5">
    <source>
        <dbReference type="Proteomes" id="UP001174909"/>
    </source>
</evidence>
<sequence length="267" mass="29157">MTTRLDSWLALTEEDPIEPDMPILDPHHHFWERPDNVYLLENLLGDARSGHRVNQTVFVECHSQYRTDGPVEMRSVGEVEFVEGIAAANVAAGNEIAVAAAIVGNGDLMLGYGVEPVLEALNEAGKGRFRGIRCTAAWDASPEINVARANSAGMLADANFRLGLACLERMGLTFDCIVYHPQLPEVADMARAFPDLTIILNHVGRPLGIGPYAGRREELMPEWRAGIDAVAECPNVVMKVGGMGNPISGSKGHTRPFPRDREKLPPR</sequence>
<evidence type="ECO:0000256" key="1">
    <source>
        <dbReference type="ARBA" id="ARBA00038310"/>
    </source>
</evidence>
<dbReference type="Gene3D" id="3.20.20.140">
    <property type="entry name" value="Metal-dependent hydrolases"/>
    <property type="match status" value="1"/>
</dbReference>
<comment type="similarity">
    <text evidence="1">Belongs to the metallo-dependent hydrolases superfamily.</text>
</comment>
<evidence type="ECO:0000313" key="4">
    <source>
        <dbReference type="EMBL" id="CAI8013178.1"/>
    </source>
</evidence>
<dbReference type="InterPro" id="IPR006680">
    <property type="entry name" value="Amidohydro-rel"/>
</dbReference>
<protein>
    <submittedName>
        <fullName evidence="4">Uncharacterized protein y4mH</fullName>
    </submittedName>
</protein>
<dbReference type="Proteomes" id="UP001174909">
    <property type="component" value="Unassembled WGS sequence"/>
</dbReference>
<name>A0AA35W9K8_GEOBA</name>
<organism evidence="4 5">
    <name type="scientific">Geodia barretti</name>
    <name type="common">Barrett's horny sponge</name>
    <dbReference type="NCBI Taxonomy" id="519541"/>
    <lineage>
        <taxon>Eukaryota</taxon>
        <taxon>Metazoa</taxon>
        <taxon>Porifera</taxon>
        <taxon>Demospongiae</taxon>
        <taxon>Heteroscleromorpha</taxon>
        <taxon>Tetractinellida</taxon>
        <taxon>Astrophorina</taxon>
        <taxon>Geodiidae</taxon>
        <taxon>Geodia</taxon>
    </lineage>
</organism>
<feature type="non-terminal residue" evidence="4">
    <location>
        <position position="267"/>
    </location>
</feature>
<feature type="domain" description="Amidohydrolase-related" evidence="3">
    <location>
        <begin position="25"/>
        <end position="244"/>
    </location>
</feature>
<accession>A0AA35W9K8</accession>
<comment type="caution">
    <text evidence="4">The sequence shown here is derived from an EMBL/GenBank/DDBJ whole genome shotgun (WGS) entry which is preliminary data.</text>
</comment>
<keyword evidence="5" id="KW-1185">Reference proteome</keyword>
<dbReference type="InterPro" id="IPR052350">
    <property type="entry name" value="Metallo-dep_Lactonases"/>
</dbReference>
<gene>
    <name evidence="4" type="ORF">GBAR_LOCUS8389</name>
</gene>
<evidence type="ECO:0000259" key="3">
    <source>
        <dbReference type="Pfam" id="PF04909"/>
    </source>
</evidence>
<dbReference type="SUPFAM" id="SSF51556">
    <property type="entry name" value="Metallo-dependent hydrolases"/>
    <property type="match status" value="1"/>
</dbReference>
<dbReference type="Pfam" id="PF04909">
    <property type="entry name" value="Amidohydro_2"/>
    <property type="match status" value="1"/>
</dbReference>
<feature type="compositionally biased region" description="Basic and acidic residues" evidence="2">
    <location>
        <begin position="257"/>
        <end position="267"/>
    </location>
</feature>
<feature type="region of interest" description="Disordered" evidence="2">
    <location>
        <begin position="244"/>
        <end position="267"/>
    </location>
</feature>